<dbReference type="GO" id="GO:0005739">
    <property type="term" value="C:mitochondrion"/>
    <property type="evidence" value="ECO:0007669"/>
    <property type="project" value="TreeGrafter"/>
</dbReference>
<comment type="similarity">
    <text evidence="1">Belongs to the CoA-transferase III family.</text>
</comment>
<sequence length="380" mass="42146">MEQKSSRLKIQSVAYWTIQGEEKMWKPGVGPMSNYFAAVNRNKKSVALNLKSERGREIFLNMVKEADVVVENLRPGNMARLKLGYEHLRQINKGIILASTSGYGAGGPFAQRAGYDMIAAAEAGLLHLTGERGRGPVRPGLGLTDMSTGLYMHGAIMAALYARQRTGEGQKIDGSLFETQVALLTNVAMSWLNLGVEAERWGAQHPSVVPYDTFKTRDLYLVCGALNDKQFHKLVGLLGVPELAEDDRFRSNGDRVTHRDELGKVLNERFAKKTTDEWTEIFEGSGMPYAPINTMEKVFNHPQTAARDLVQEVPLDSARAGKIKLLGPAIKFSQTKATIRSQPPLHGENTKEVLRKFGIEEVELQALEQDAIIKSRTVPR</sequence>
<protein>
    <submittedName>
        <fullName evidence="3">Succinate--hydroxymethylglutarate -transferase</fullName>
    </submittedName>
</protein>
<dbReference type="AlphaFoldDB" id="A0AAI8Z9E3"/>
<evidence type="ECO:0000313" key="4">
    <source>
        <dbReference type="Proteomes" id="UP001296104"/>
    </source>
</evidence>
<accession>A0AAI8Z9E3</accession>
<dbReference type="GO" id="GO:0047369">
    <property type="term" value="F:succinate-hydroxymethylglutarate CoA-transferase activity"/>
    <property type="evidence" value="ECO:0007669"/>
    <property type="project" value="TreeGrafter"/>
</dbReference>
<name>A0AAI8Z9E3_9PEZI</name>
<dbReference type="InterPro" id="IPR050483">
    <property type="entry name" value="CoA-transferase_III_domain"/>
</dbReference>
<dbReference type="EMBL" id="CAVMBE010000146">
    <property type="protein sequence ID" value="CAK4034888.1"/>
    <property type="molecule type" value="Genomic_DNA"/>
</dbReference>
<dbReference type="InterPro" id="IPR044855">
    <property type="entry name" value="CoA-Trfase_III_dom3_sf"/>
</dbReference>
<keyword evidence="2" id="KW-0808">Transferase</keyword>
<comment type="caution">
    <text evidence="3">The sequence shown here is derived from an EMBL/GenBank/DDBJ whole genome shotgun (WGS) entry which is preliminary data.</text>
</comment>
<dbReference type="Gene3D" id="3.40.50.10540">
    <property type="entry name" value="Crotonobetainyl-coa:carnitine coa-transferase, domain 1"/>
    <property type="match status" value="1"/>
</dbReference>
<dbReference type="Proteomes" id="UP001296104">
    <property type="component" value="Unassembled WGS sequence"/>
</dbReference>
<proteinExistence type="inferred from homology"/>
<organism evidence="3 4">
    <name type="scientific">Lecanosticta acicola</name>
    <dbReference type="NCBI Taxonomy" id="111012"/>
    <lineage>
        <taxon>Eukaryota</taxon>
        <taxon>Fungi</taxon>
        <taxon>Dikarya</taxon>
        <taxon>Ascomycota</taxon>
        <taxon>Pezizomycotina</taxon>
        <taxon>Dothideomycetes</taxon>
        <taxon>Dothideomycetidae</taxon>
        <taxon>Mycosphaerellales</taxon>
        <taxon>Mycosphaerellaceae</taxon>
        <taxon>Lecanosticta</taxon>
    </lineage>
</organism>
<dbReference type="PANTHER" id="PTHR48207:SF3">
    <property type="entry name" value="SUCCINATE--HYDROXYMETHYLGLUTARATE COA-TRANSFERASE"/>
    <property type="match status" value="1"/>
</dbReference>
<dbReference type="InterPro" id="IPR003673">
    <property type="entry name" value="CoA-Trfase_fam_III"/>
</dbReference>
<reference evidence="3" key="1">
    <citation type="submission" date="2023-11" db="EMBL/GenBank/DDBJ databases">
        <authorList>
            <person name="Alioto T."/>
            <person name="Alioto T."/>
            <person name="Gomez Garrido J."/>
        </authorList>
    </citation>
    <scope>NUCLEOTIDE SEQUENCE</scope>
</reference>
<dbReference type="SUPFAM" id="SSF89796">
    <property type="entry name" value="CoA-transferase family III (CaiB/BaiF)"/>
    <property type="match status" value="1"/>
</dbReference>
<evidence type="ECO:0000256" key="1">
    <source>
        <dbReference type="ARBA" id="ARBA00008383"/>
    </source>
</evidence>
<keyword evidence="4" id="KW-1185">Reference proteome</keyword>
<evidence type="ECO:0000256" key="2">
    <source>
        <dbReference type="ARBA" id="ARBA00022679"/>
    </source>
</evidence>
<dbReference type="InterPro" id="IPR023606">
    <property type="entry name" value="CoA-Trfase_III_dom_1_sf"/>
</dbReference>
<dbReference type="Gene3D" id="3.30.1540.10">
    <property type="entry name" value="formyl-coa transferase, domain 3"/>
    <property type="match status" value="1"/>
</dbReference>
<dbReference type="Pfam" id="PF02515">
    <property type="entry name" value="CoA_transf_3"/>
    <property type="match status" value="1"/>
</dbReference>
<evidence type="ECO:0000313" key="3">
    <source>
        <dbReference type="EMBL" id="CAK4034888.1"/>
    </source>
</evidence>
<gene>
    <name evidence="3" type="ORF">LECACI_7A010046</name>
</gene>
<dbReference type="PANTHER" id="PTHR48207">
    <property type="entry name" value="SUCCINATE--HYDROXYMETHYLGLUTARATE COA-TRANSFERASE"/>
    <property type="match status" value="1"/>
</dbReference>